<keyword evidence="1" id="KW-0732">Signal</keyword>
<keyword evidence="4" id="KW-1185">Reference proteome</keyword>
<evidence type="ECO:0000313" key="4">
    <source>
        <dbReference type="Proteomes" id="UP000261174"/>
    </source>
</evidence>
<dbReference type="AlphaFoldDB" id="A0A3E1P3M3"/>
<dbReference type="InterPro" id="IPR002048">
    <property type="entry name" value="EF_hand_dom"/>
</dbReference>
<dbReference type="SUPFAM" id="SSF47473">
    <property type="entry name" value="EF-hand"/>
    <property type="match status" value="1"/>
</dbReference>
<dbReference type="SMART" id="SM00054">
    <property type="entry name" value="EFh"/>
    <property type="match status" value="2"/>
</dbReference>
<dbReference type="PROSITE" id="PS50222">
    <property type="entry name" value="EF_HAND_2"/>
    <property type="match status" value="1"/>
</dbReference>
<name>A0A3E1P3M3_9BACT</name>
<dbReference type="Proteomes" id="UP000261174">
    <property type="component" value="Unassembled WGS sequence"/>
</dbReference>
<dbReference type="PROSITE" id="PS00018">
    <property type="entry name" value="EF_HAND_1"/>
    <property type="match status" value="1"/>
</dbReference>
<dbReference type="EMBL" id="QTJV01000003">
    <property type="protein sequence ID" value="RFM34767.1"/>
    <property type="molecule type" value="Genomic_DNA"/>
</dbReference>
<feature type="signal peptide" evidence="1">
    <location>
        <begin position="1"/>
        <end position="24"/>
    </location>
</feature>
<dbReference type="GO" id="GO:0005509">
    <property type="term" value="F:calcium ion binding"/>
    <property type="evidence" value="ECO:0007669"/>
    <property type="project" value="InterPro"/>
</dbReference>
<dbReference type="Gene3D" id="1.10.238.10">
    <property type="entry name" value="EF-hand"/>
    <property type="match status" value="1"/>
</dbReference>
<protein>
    <submittedName>
        <fullName evidence="3">EF-hand domain-containing protein</fullName>
    </submittedName>
</protein>
<dbReference type="PROSITE" id="PS51257">
    <property type="entry name" value="PROKAR_LIPOPROTEIN"/>
    <property type="match status" value="1"/>
</dbReference>
<sequence>MSKKILLSVSLLVACAFVSVSVNAQDHKDHKKDPEKYIKKLDANNDGKISKDEADKAEKGKLKDHFAKVDVNKDGFIDKAELETYWKNKQAAKEAKKQQKS</sequence>
<proteinExistence type="predicted"/>
<evidence type="ECO:0000256" key="1">
    <source>
        <dbReference type="SAM" id="SignalP"/>
    </source>
</evidence>
<reference evidence="3 4" key="1">
    <citation type="submission" date="2018-08" db="EMBL/GenBank/DDBJ databases">
        <title>Chitinophaga sp. K20C18050901, a novel bacterium isolated from forest soil.</title>
        <authorList>
            <person name="Wang C."/>
        </authorList>
    </citation>
    <scope>NUCLEOTIDE SEQUENCE [LARGE SCALE GENOMIC DNA]</scope>
    <source>
        <strain evidence="3 4">K20C18050901</strain>
    </source>
</reference>
<comment type="caution">
    <text evidence="3">The sequence shown here is derived from an EMBL/GenBank/DDBJ whole genome shotgun (WGS) entry which is preliminary data.</text>
</comment>
<organism evidence="3 4">
    <name type="scientific">Chitinophaga silvisoli</name>
    <dbReference type="NCBI Taxonomy" id="2291814"/>
    <lineage>
        <taxon>Bacteria</taxon>
        <taxon>Pseudomonadati</taxon>
        <taxon>Bacteroidota</taxon>
        <taxon>Chitinophagia</taxon>
        <taxon>Chitinophagales</taxon>
        <taxon>Chitinophagaceae</taxon>
        <taxon>Chitinophaga</taxon>
    </lineage>
</organism>
<evidence type="ECO:0000259" key="2">
    <source>
        <dbReference type="PROSITE" id="PS50222"/>
    </source>
</evidence>
<dbReference type="OrthoDB" id="1145220at2"/>
<dbReference type="Pfam" id="PF13202">
    <property type="entry name" value="EF-hand_5"/>
    <property type="match status" value="2"/>
</dbReference>
<evidence type="ECO:0000313" key="3">
    <source>
        <dbReference type="EMBL" id="RFM34767.1"/>
    </source>
</evidence>
<feature type="domain" description="EF-hand" evidence="2">
    <location>
        <begin position="57"/>
        <end position="92"/>
    </location>
</feature>
<dbReference type="InterPro" id="IPR011992">
    <property type="entry name" value="EF-hand-dom_pair"/>
</dbReference>
<dbReference type="RefSeq" id="WP_116853423.1">
    <property type="nucleotide sequence ID" value="NZ_QTJV01000003.1"/>
</dbReference>
<dbReference type="InterPro" id="IPR018247">
    <property type="entry name" value="EF_Hand_1_Ca_BS"/>
</dbReference>
<feature type="chain" id="PRO_5017577194" evidence="1">
    <location>
        <begin position="25"/>
        <end position="101"/>
    </location>
</feature>
<gene>
    <name evidence="3" type="ORF">DXN04_11020</name>
</gene>
<accession>A0A3E1P3M3</accession>